<dbReference type="Pfam" id="PF02995">
    <property type="entry name" value="DUF229"/>
    <property type="match status" value="1"/>
</dbReference>
<dbReference type="AlphaFoldDB" id="A0A2A2KZQ7"/>
<dbReference type="STRING" id="2018661.A0A2A2KZQ7"/>
<dbReference type="GO" id="GO:0005615">
    <property type="term" value="C:extracellular space"/>
    <property type="evidence" value="ECO:0007669"/>
    <property type="project" value="TreeGrafter"/>
</dbReference>
<keyword evidence="2" id="KW-1185">Reference proteome</keyword>
<gene>
    <name evidence="1" type="ORF">WR25_20616</name>
</gene>
<sequence>MKAYREDPKFAWIWLTRLAHDSINEIYAADKDFFEFLVENRNQLNNSFLFLIGDHGLRFGQSMLSELGKKEVNNPMLIASIPHELRKYDIYSQMQENSLELQTQFDLRATLMDILKHQPNEGFISSQYHRDFKERGSSFLREQPKPRTCKTLPISFAYCPCNFPKENLEPDSDFALEMGKSAIEVIKNRLIKANVYHMCQPMELDRVLELYVYTPETVTKAYSLVVKTKEIDQEFSLTVRNLNNTWQFSKSIDRINQYVHIRAGRNICE</sequence>
<accession>A0A2A2KZQ7</accession>
<organism evidence="1 2">
    <name type="scientific">Diploscapter pachys</name>
    <dbReference type="NCBI Taxonomy" id="2018661"/>
    <lineage>
        <taxon>Eukaryota</taxon>
        <taxon>Metazoa</taxon>
        <taxon>Ecdysozoa</taxon>
        <taxon>Nematoda</taxon>
        <taxon>Chromadorea</taxon>
        <taxon>Rhabditida</taxon>
        <taxon>Rhabditina</taxon>
        <taxon>Rhabditomorpha</taxon>
        <taxon>Rhabditoidea</taxon>
        <taxon>Rhabditidae</taxon>
        <taxon>Diploscapter</taxon>
    </lineage>
</organism>
<dbReference type="PANTHER" id="PTHR10974:SF5">
    <property type="entry name" value="SULFATASE DOMAIN-CONTAINING PROTEIN"/>
    <property type="match status" value="1"/>
</dbReference>
<proteinExistence type="predicted"/>
<evidence type="ECO:0000313" key="1">
    <source>
        <dbReference type="EMBL" id="PAV79347.1"/>
    </source>
</evidence>
<dbReference type="OrthoDB" id="5862419at2759"/>
<comment type="caution">
    <text evidence="1">The sequence shown here is derived from an EMBL/GenBank/DDBJ whole genome shotgun (WGS) entry which is preliminary data.</text>
</comment>
<reference evidence="1 2" key="1">
    <citation type="journal article" date="2017" name="Curr. Biol.">
        <title>Genome architecture and evolution of a unichromosomal asexual nematode.</title>
        <authorList>
            <person name="Fradin H."/>
            <person name="Zegar C."/>
            <person name="Gutwein M."/>
            <person name="Lucas J."/>
            <person name="Kovtun M."/>
            <person name="Corcoran D."/>
            <person name="Baugh L.R."/>
            <person name="Kiontke K."/>
            <person name="Gunsalus K."/>
            <person name="Fitch D.H."/>
            <person name="Piano F."/>
        </authorList>
    </citation>
    <scope>NUCLEOTIDE SEQUENCE [LARGE SCALE GENOMIC DNA]</scope>
    <source>
        <strain evidence="1">PF1309</strain>
    </source>
</reference>
<evidence type="ECO:0000313" key="2">
    <source>
        <dbReference type="Proteomes" id="UP000218231"/>
    </source>
</evidence>
<name>A0A2A2KZQ7_9BILA</name>
<dbReference type="Proteomes" id="UP000218231">
    <property type="component" value="Unassembled WGS sequence"/>
</dbReference>
<dbReference type="EMBL" id="LIAE01007420">
    <property type="protein sequence ID" value="PAV79347.1"/>
    <property type="molecule type" value="Genomic_DNA"/>
</dbReference>
<dbReference type="PANTHER" id="PTHR10974">
    <property type="entry name" value="FI08016P-RELATED"/>
    <property type="match status" value="1"/>
</dbReference>
<protein>
    <submittedName>
        <fullName evidence="1">Uncharacterized protein</fullName>
    </submittedName>
</protein>
<dbReference type="InterPro" id="IPR004245">
    <property type="entry name" value="DUF229"/>
</dbReference>